<feature type="transmembrane region" description="Helical" evidence="1">
    <location>
        <begin position="42"/>
        <end position="60"/>
    </location>
</feature>
<protein>
    <submittedName>
        <fullName evidence="2">Uncharacterized protein</fullName>
    </submittedName>
</protein>
<dbReference type="AlphaFoldDB" id="A0A3D0KCP9"/>
<feature type="transmembrane region" description="Helical" evidence="1">
    <location>
        <begin position="12"/>
        <end position="36"/>
    </location>
</feature>
<gene>
    <name evidence="2" type="ORF">DEO68_03840</name>
</gene>
<name>A0A3D0KCP9_9GAMM</name>
<dbReference type="EMBL" id="DOTR01000020">
    <property type="protein sequence ID" value="HCA01317.1"/>
    <property type="molecule type" value="Genomic_DNA"/>
</dbReference>
<reference evidence="2" key="1">
    <citation type="journal article" date="2018" name="Nat. Biotechnol.">
        <title>A standardized bacterial taxonomy based on genome phylogeny substantially revises the tree of life.</title>
        <authorList>
            <person name="Parks D.H."/>
            <person name="Chuvochina M."/>
            <person name="Waite D.W."/>
            <person name="Rinke C."/>
            <person name="Skarshewski A."/>
            <person name="Chaumeil P.A."/>
            <person name="Hugenholtz P."/>
        </authorList>
    </citation>
    <scope>NUCLEOTIDE SEQUENCE [LARGE SCALE GENOMIC DNA]</scope>
    <source>
        <strain evidence="2">UBA11284</strain>
    </source>
</reference>
<keyword evidence="1" id="KW-1133">Transmembrane helix</keyword>
<feature type="transmembrane region" description="Helical" evidence="1">
    <location>
        <begin position="90"/>
        <end position="112"/>
    </location>
</feature>
<organism evidence="2">
    <name type="scientific">Halomonas campaniensis</name>
    <dbReference type="NCBI Taxonomy" id="213554"/>
    <lineage>
        <taxon>Bacteria</taxon>
        <taxon>Pseudomonadati</taxon>
        <taxon>Pseudomonadota</taxon>
        <taxon>Gammaproteobacteria</taxon>
        <taxon>Oceanospirillales</taxon>
        <taxon>Halomonadaceae</taxon>
        <taxon>Halomonas</taxon>
    </lineage>
</organism>
<evidence type="ECO:0000313" key="2">
    <source>
        <dbReference type="EMBL" id="HCA01317.1"/>
    </source>
</evidence>
<comment type="caution">
    <text evidence="2">The sequence shown here is derived from an EMBL/GenBank/DDBJ whole genome shotgun (WGS) entry which is preliminary data.</text>
</comment>
<keyword evidence="1" id="KW-0472">Membrane</keyword>
<evidence type="ECO:0000256" key="1">
    <source>
        <dbReference type="SAM" id="Phobius"/>
    </source>
</evidence>
<accession>A0A3D0KCP9</accession>
<proteinExistence type="predicted"/>
<keyword evidence="1" id="KW-0812">Transmembrane</keyword>
<sequence>MTEKQFQIFCKVIYRVTVMTLMLQIVACGMMFWMFWRGMPEYQDVLMGLAGSIIWSLMLLSSKKTLFKRKEVKMGTLGDSGIMHSLGANIFWWCGYHFFELFFVLYAIWLYIKAVWL</sequence>